<dbReference type="EMBL" id="JAHRIN010035505">
    <property type="protein sequence ID" value="MEQ2204096.1"/>
    <property type="molecule type" value="Genomic_DNA"/>
</dbReference>
<reference evidence="1 2" key="1">
    <citation type="submission" date="2021-06" db="EMBL/GenBank/DDBJ databases">
        <authorList>
            <person name="Palmer J.M."/>
        </authorList>
    </citation>
    <scope>NUCLEOTIDE SEQUENCE [LARGE SCALE GENOMIC DNA]</scope>
    <source>
        <strain evidence="1 2">XC_2019</strain>
        <tissue evidence="1">Muscle</tissue>
    </source>
</reference>
<evidence type="ECO:0000313" key="2">
    <source>
        <dbReference type="Proteomes" id="UP001434883"/>
    </source>
</evidence>
<evidence type="ECO:0000313" key="1">
    <source>
        <dbReference type="EMBL" id="MEQ2204096.1"/>
    </source>
</evidence>
<dbReference type="Proteomes" id="UP001434883">
    <property type="component" value="Unassembled WGS sequence"/>
</dbReference>
<name>A0ABV0R8T4_9TELE</name>
<accession>A0ABV0R8T4</accession>
<protein>
    <submittedName>
        <fullName evidence="1">Uncharacterized protein</fullName>
    </submittedName>
</protein>
<sequence length="172" mass="19531">MENTNSEDPQYQSGRSAGGITHLQYLLHIQEPAGSAAENPITSTLVSSRMQLLTGFPSRIVVTSDHCEIRRHTASVSLSVRTLELCTVWCPAVRRCFPVLPCTYSKSGFKVVIKHKPKFLWWGYNDETARPLSSEPRVIYELLYVFNFYPKSAVNHPFYLVPFLQQGTKFTC</sequence>
<gene>
    <name evidence="1" type="ORF">XENOCAPTIV_007786</name>
</gene>
<keyword evidence="2" id="KW-1185">Reference proteome</keyword>
<comment type="caution">
    <text evidence="1">The sequence shown here is derived from an EMBL/GenBank/DDBJ whole genome shotgun (WGS) entry which is preliminary data.</text>
</comment>
<proteinExistence type="predicted"/>
<organism evidence="1 2">
    <name type="scientific">Xenoophorus captivus</name>
    <dbReference type="NCBI Taxonomy" id="1517983"/>
    <lineage>
        <taxon>Eukaryota</taxon>
        <taxon>Metazoa</taxon>
        <taxon>Chordata</taxon>
        <taxon>Craniata</taxon>
        <taxon>Vertebrata</taxon>
        <taxon>Euteleostomi</taxon>
        <taxon>Actinopterygii</taxon>
        <taxon>Neopterygii</taxon>
        <taxon>Teleostei</taxon>
        <taxon>Neoteleostei</taxon>
        <taxon>Acanthomorphata</taxon>
        <taxon>Ovalentaria</taxon>
        <taxon>Atherinomorphae</taxon>
        <taxon>Cyprinodontiformes</taxon>
        <taxon>Goodeidae</taxon>
        <taxon>Xenoophorus</taxon>
    </lineage>
</organism>